<keyword evidence="6 8" id="KW-1133">Transmembrane helix</keyword>
<organism evidence="9 10">
    <name type="scientific">Candidatus Magnetoglobus multicellularis str. Araruama</name>
    <dbReference type="NCBI Taxonomy" id="890399"/>
    <lineage>
        <taxon>Bacteria</taxon>
        <taxon>Pseudomonadati</taxon>
        <taxon>Thermodesulfobacteriota</taxon>
        <taxon>Desulfobacteria</taxon>
        <taxon>Desulfobacterales</taxon>
        <taxon>Desulfobacteraceae</taxon>
        <taxon>Candidatus Magnetoglobus</taxon>
    </lineage>
</organism>
<evidence type="ECO:0000256" key="2">
    <source>
        <dbReference type="ARBA" id="ARBA00022475"/>
    </source>
</evidence>
<evidence type="ECO:0000256" key="5">
    <source>
        <dbReference type="ARBA" id="ARBA00022801"/>
    </source>
</evidence>
<dbReference type="GO" id="GO:0008233">
    <property type="term" value="F:peptidase activity"/>
    <property type="evidence" value="ECO:0007669"/>
    <property type="project" value="UniProtKB-KW"/>
</dbReference>
<evidence type="ECO:0000256" key="8">
    <source>
        <dbReference type="SAM" id="Phobius"/>
    </source>
</evidence>
<comment type="caution">
    <text evidence="9">The sequence shown here is derived from an EMBL/GenBank/DDBJ whole genome shotgun (WGS) entry which is preliminary data.</text>
</comment>
<evidence type="ECO:0000256" key="7">
    <source>
        <dbReference type="ARBA" id="ARBA00023136"/>
    </source>
</evidence>
<dbReference type="InterPro" id="IPR026392">
    <property type="entry name" value="Exo/Archaeosortase_dom"/>
</dbReference>
<dbReference type="EMBL" id="ATBP01000882">
    <property type="protein sequence ID" value="ETR68629.1"/>
    <property type="molecule type" value="Genomic_DNA"/>
</dbReference>
<evidence type="ECO:0000256" key="4">
    <source>
        <dbReference type="ARBA" id="ARBA00022692"/>
    </source>
</evidence>
<feature type="transmembrane region" description="Helical" evidence="8">
    <location>
        <begin position="20"/>
        <end position="38"/>
    </location>
</feature>
<keyword evidence="7 8" id="KW-0472">Membrane</keyword>
<feature type="transmembrane region" description="Helical" evidence="8">
    <location>
        <begin position="147"/>
        <end position="170"/>
    </location>
</feature>
<dbReference type="NCBIfam" id="TIGR04178">
    <property type="entry name" value="exo_archaeo"/>
    <property type="match status" value="1"/>
</dbReference>
<evidence type="ECO:0000313" key="10">
    <source>
        <dbReference type="Proteomes" id="UP000189670"/>
    </source>
</evidence>
<reference evidence="10" key="1">
    <citation type="submission" date="2012-11" db="EMBL/GenBank/DDBJ databases">
        <authorList>
            <person name="Lucero-Rivera Y.E."/>
            <person name="Tovar-Ramirez D."/>
        </authorList>
    </citation>
    <scope>NUCLEOTIDE SEQUENCE [LARGE SCALE GENOMIC DNA]</scope>
    <source>
        <strain evidence="10">Araruama</strain>
    </source>
</reference>
<keyword evidence="3" id="KW-0645">Protease</keyword>
<keyword evidence="5" id="KW-0378">Hydrolase</keyword>
<sequence length="180" mass="20890">MNFIGYIKRFYQTNRREMQFVIFFIVFFICGQGVYYLSKSYMAPIVIHRLNAGVSSYLINWIHPGEKTTVHKNEIQGIGFRMIIEEGCEGTEGIILVVAALLAFEMTPGIKIMGIVFGTLLLYLSNLVRIVALYYSLRYKPELFDILHMYIGQSFYIFVGAVFFVFWIQIATRRFSYAHA</sequence>
<evidence type="ECO:0000256" key="1">
    <source>
        <dbReference type="ARBA" id="ARBA00004651"/>
    </source>
</evidence>
<dbReference type="GO" id="GO:0005886">
    <property type="term" value="C:plasma membrane"/>
    <property type="evidence" value="ECO:0007669"/>
    <property type="project" value="UniProtKB-SubCell"/>
</dbReference>
<accession>A0A1V1P177</accession>
<evidence type="ECO:0000256" key="3">
    <source>
        <dbReference type="ARBA" id="ARBA00022670"/>
    </source>
</evidence>
<proteinExistence type="predicted"/>
<dbReference type="AlphaFoldDB" id="A0A1V1P177"/>
<gene>
    <name evidence="9" type="ORF">OMM_04451</name>
</gene>
<evidence type="ECO:0000313" key="9">
    <source>
        <dbReference type="EMBL" id="ETR68629.1"/>
    </source>
</evidence>
<dbReference type="GO" id="GO:0006508">
    <property type="term" value="P:proteolysis"/>
    <property type="evidence" value="ECO:0007669"/>
    <property type="project" value="UniProtKB-KW"/>
</dbReference>
<evidence type="ECO:0008006" key="11">
    <source>
        <dbReference type="Google" id="ProtNLM"/>
    </source>
</evidence>
<protein>
    <recommendedName>
        <fullName evidence="11">Exosortase family protein XrtF</fullName>
    </recommendedName>
</protein>
<feature type="transmembrane region" description="Helical" evidence="8">
    <location>
        <begin position="112"/>
        <end position="135"/>
    </location>
</feature>
<evidence type="ECO:0000256" key="6">
    <source>
        <dbReference type="ARBA" id="ARBA00022989"/>
    </source>
</evidence>
<dbReference type="Proteomes" id="UP000189670">
    <property type="component" value="Unassembled WGS sequence"/>
</dbReference>
<comment type="subcellular location">
    <subcellularLocation>
        <location evidence="1">Cell membrane</location>
        <topology evidence="1">Multi-pass membrane protein</topology>
    </subcellularLocation>
</comment>
<keyword evidence="4 8" id="KW-0812">Transmembrane</keyword>
<name>A0A1V1P177_9BACT</name>
<keyword evidence="2" id="KW-1003">Cell membrane</keyword>